<feature type="region of interest" description="Disordered" evidence="1">
    <location>
        <begin position="773"/>
        <end position="801"/>
    </location>
</feature>
<dbReference type="Proteomes" id="UP000499080">
    <property type="component" value="Unassembled WGS sequence"/>
</dbReference>
<comment type="caution">
    <text evidence="2">The sequence shown here is derived from an EMBL/GenBank/DDBJ whole genome shotgun (WGS) entry which is preliminary data.</text>
</comment>
<feature type="compositionally biased region" description="Polar residues" evidence="1">
    <location>
        <begin position="508"/>
        <end position="520"/>
    </location>
</feature>
<gene>
    <name evidence="2" type="ORF">AVEN_198227_1</name>
</gene>
<protein>
    <submittedName>
        <fullName evidence="2">Uncharacterized protein</fullName>
    </submittedName>
</protein>
<accession>A0A4Y2JJI4</accession>
<evidence type="ECO:0000313" key="2">
    <source>
        <dbReference type="EMBL" id="GBM90501.1"/>
    </source>
</evidence>
<dbReference type="OrthoDB" id="6437939at2759"/>
<evidence type="ECO:0000256" key="1">
    <source>
        <dbReference type="SAM" id="MobiDB-lite"/>
    </source>
</evidence>
<dbReference type="EMBL" id="BGPR01003625">
    <property type="protein sequence ID" value="GBM90501.1"/>
    <property type="molecule type" value="Genomic_DNA"/>
</dbReference>
<keyword evidence="3" id="KW-1185">Reference proteome</keyword>
<evidence type="ECO:0000313" key="3">
    <source>
        <dbReference type="Proteomes" id="UP000499080"/>
    </source>
</evidence>
<feature type="region of interest" description="Disordered" evidence="1">
    <location>
        <begin position="949"/>
        <end position="970"/>
    </location>
</feature>
<feature type="compositionally biased region" description="Low complexity" evidence="1">
    <location>
        <begin position="588"/>
        <end position="600"/>
    </location>
</feature>
<name>A0A4Y2JJI4_ARAVE</name>
<proteinExistence type="predicted"/>
<sequence length="2093" mass="234914">MLENLIDNFRSYLINNHTEISLVTHEPLRKILEIITDSFVCNESGIDCLPSSVFNSDCGLSEECAKISLNDASTSDNCTEPSDPNDICDISKQRILASNSDEISKRETRKILNSEEFTESGRHLPAESSDHFVDLEHVIQTCETKWHSFFKEVKTVKESSLENFTLNQGKDRKWNSVETTGMKRQEKTENQEMQHHESYSRVIEASKTQWPSLLKEDKTVKVPAFKNFTFNQAKDRMSNSVQTTGIKLKGISGNKKIHEVERYPSMEHEQRGVYANSALKNLSISGNCPSSKKFQVSHSCTISSSSYSSHSDTISCEQIKGKSNSVNSSSVNNFTVSKLPHSGSTYTVEAGLSNSSHFPFSNKSNHAQISERFLGHSVKLCGDSTGKLLDPRLNPNRKRKIINDRREIVLKRVKWASGPAVLSKLKSSNEIRSHPKTCVVHSNGSAINSKISDPRLKHSKIFSKHSVPSFHETKVSSSKDSVTNSPTLSPPSKIFSKHSVPSFHETKVSSSKDSVTNSPTLSPPRIHNRQHISSDVASNSNLLSNSLPNISPSTYPFKKRKGLSLPTSPLGRRDISSSTFPLERRDISSSTSETLKTKLTPNSMDDHSWTLPLKKRKVPYDVISSMECGKNSSPNKINILDTYSNCESISKSQDEAISTIEVGDKVDTVKKSLDEISAFISSIRNQTNKEESTSSCATSKIMGRNRITGSSSCQDQISAFVSSIRNQTNKEESISSCAKTNKEESISSCAKTNKEESISSCAKTNKEESISSCATSKVVRRNQNTESSSRQDQTSDSVTIDTSKKDLDCTSDCMMKPTENSLLCGRWNSNVEEQHSLPNDAFFRNRCNLPVRSTPVNVSTCSRYSSINVNSKENCFSLEISSDVKRLHSVSPHASHNKSIGINKVSCNLKEYGAISCSQLKLWREKYLKSKAKRQANKLVIRMDSFCDKTSSRSKQSDPNSHDSSDISQVQSSEMQTMNSLVPLGNYFDKEGILKIVHVCSHVEIGERAIISVKVPLKLVSKLCWKYYLNSFSMRLNRLISKEKLTSNPSSVNILKRLLKYPFAKHLIRHSNNGLNGDLKYLLLQTFKEHCLVSFAIAHEDTRITSEQNDETLSVNPSYVKSSIKPMDLVVDCNALQNIPSEWNGTEYVRLNSHTALPEASSSDGTISCYDSGMFNETDSINNTPLEDMKIQIQQNYEAASENTSDVNSNNAILNSVVDCNALQNMPSESNNSAHVCLNSHTFSPETFSSDVSTLCYDSDMLDETEESKRNYAYVEDINIPTLQHNEIESETTNGVKSCIAPINSVADCNALQNISSELKSADNVCLNSHTYSPEIISSDDSTLCYDSDMLDEIEETERNDMQVEDIKIPTLQNNKIESETTRDVKSYIASINSIADCDVLQNISSELKSTDNVCLNSHTVSTKVISSDDSNLCYDFEMLDETEEIESNKISSQVSLNSHPVLPEASSNNSSSCFDSEILDETEEIESNKISSQVSLNSHPVLPEASSNNSSSCFDNEILDETEEIERNKNTMHDEDIKIAAQQNDEMTVSENTTDVISDIVSIKSEELECTADWNSHPVLPGASSADDSSLCYDSEKLDETEEKPESSNISSTFWLTLNSMWNDFFQFTEVQSYLGSESYKSIVKLLRKKGISFPILEHFEFLNYENKFISERYRNSPVNYYGTVFTCRKFDIRQGDCFLSRSCERLKAKYLCFKYFSTKMSDVLIPMPANVEEYGTFYFVKTIENNFISLSPPQIPCSKQSKKLIPFNVDPEQDKKPIPYKVDSEHNEPISCTVYREPDQKPAPYKVDTEKIKLYLQQNKKPNHRKVRPVSLKEINEVCNGIKAMEITVSSDTTTEKNSDILDSSCTDVKYQKCTDKIPQCPKLIKFPKRPPSKNGSELEILRVKQLPDTSPGIFYSNCHFNNERICYSSGIDELFEDLDLFKEGGVLDRYYKHLKGCGEHTINVHLIKKNKNDLRGIECEVYRILEDALNYHKCLLRGLVHLASGSAINHMRLYSEIVVQTDFITGSIKFPDFSPISRFRLHPEKVVVAICEMAGAASTVRIRKPRLRLLDEFTPLRGDKQQEKRFSGVL</sequence>
<feature type="region of interest" description="Disordered" evidence="1">
    <location>
        <begin position="462"/>
        <end position="531"/>
    </location>
</feature>
<feature type="compositionally biased region" description="Polar residues" evidence="1">
    <location>
        <begin position="475"/>
        <end position="487"/>
    </location>
</feature>
<reference evidence="2 3" key="1">
    <citation type="journal article" date="2019" name="Sci. Rep.">
        <title>Orb-weaving spider Araneus ventricosus genome elucidates the spidroin gene catalogue.</title>
        <authorList>
            <person name="Kono N."/>
            <person name="Nakamura H."/>
            <person name="Ohtoshi R."/>
            <person name="Moran D.A.P."/>
            <person name="Shinohara A."/>
            <person name="Yoshida Y."/>
            <person name="Fujiwara M."/>
            <person name="Mori M."/>
            <person name="Tomita M."/>
            <person name="Arakawa K."/>
        </authorList>
    </citation>
    <scope>NUCLEOTIDE SEQUENCE [LARGE SCALE GENOMIC DNA]</scope>
</reference>
<organism evidence="2 3">
    <name type="scientific">Araneus ventricosus</name>
    <name type="common">Orbweaver spider</name>
    <name type="synonym">Epeira ventricosa</name>
    <dbReference type="NCBI Taxonomy" id="182803"/>
    <lineage>
        <taxon>Eukaryota</taxon>
        <taxon>Metazoa</taxon>
        <taxon>Ecdysozoa</taxon>
        <taxon>Arthropoda</taxon>
        <taxon>Chelicerata</taxon>
        <taxon>Arachnida</taxon>
        <taxon>Araneae</taxon>
        <taxon>Araneomorphae</taxon>
        <taxon>Entelegynae</taxon>
        <taxon>Araneoidea</taxon>
        <taxon>Araneidae</taxon>
        <taxon>Araneus</taxon>
    </lineage>
</organism>
<feature type="region of interest" description="Disordered" evidence="1">
    <location>
        <begin position="550"/>
        <end position="600"/>
    </location>
</feature>